<feature type="region of interest" description="Disordered" evidence="2">
    <location>
        <begin position="26"/>
        <end position="55"/>
    </location>
</feature>
<name>A0A417Z1D6_9MICO</name>
<organism evidence="5 6">
    <name type="scientific">Dermacoccus abyssi</name>
    <dbReference type="NCBI Taxonomy" id="322596"/>
    <lineage>
        <taxon>Bacteria</taxon>
        <taxon>Bacillati</taxon>
        <taxon>Actinomycetota</taxon>
        <taxon>Actinomycetes</taxon>
        <taxon>Micrococcales</taxon>
        <taxon>Dermacoccaceae</taxon>
        <taxon>Dermacoccus</taxon>
    </lineage>
</organism>
<dbReference type="InterPro" id="IPR029052">
    <property type="entry name" value="Metallo-depent_PP-like"/>
</dbReference>
<feature type="signal peptide" evidence="3">
    <location>
        <begin position="1"/>
        <end position="26"/>
    </location>
</feature>
<comment type="similarity">
    <text evidence="1">Belongs to the CapA family.</text>
</comment>
<sequence length="395" mass="41631">MGRTTRSIIMSTAVLALTVACTSGDGADTARSGDGTNTSSETNTSASSSSAGLTHGGVVHVGGSGDILVHAPVRDRAKANAGGSGYDFDPMFAAVKKPISELDLALCHMETPLSTDNTNLSVPATLSFNVPHEVAGSLKRAGFDGCDRVGNHVVDRGLAGVASTKKVLDDAGLKNQGPSPHTTDTQKPVIHDVKGLKVAHLAYSYTTGNEAASNTNVPPDMPWFKYWQFPIVKAEGIRADARKAKAAGADAVVLSMHWGPEYSSEASPEQRELAKKLLDSPDVDLILGTHVHVAQPCEKINGKYVVYGMGNFISNQSHDQNPDLKPATQDGMIVDVAFSRGSDGKLAQKLPYQPTHVHLGDYEIQLATPTQNAEAYKRVTSTMSALPSCDAKPAS</sequence>
<dbReference type="Proteomes" id="UP000285376">
    <property type="component" value="Unassembled WGS sequence"/>
</dbReference>
<dbReference type="AlphaFoldDB" id="A0A417Z1D6"/>
<dbReference type="SMART" id="SM00854">
    <property type="entry name" value="PGA_cap"/>
    <property type="match status" value="1"/>
</dbReference>
<dbReference type="Pfam" id="PF09587">
    <property type="entry name" value="PGA_cap"/>
    <property type="match status" value="1"/>
</dbReference>
<reference evidence="5 6" key="1">
    <citation type="submission" date="2018-08" db="EMBL/GenBank/DDBJ databases">
        <title>Whole genome sequence analysis of Dermacoccus abyssi bacteria isolated from Deep Mariana trench Micromonospora spp reveals genes involved in the environmental adaptation and production of secondary metabolites.</title>
        <authorList>
            <person name="Abdel-Mageed W.M."/>
            <person name="Lehri B."/>
            <person name="Nouioui I."/>
            <person name="Goodfellow I."/>
            <person name="Jaspars M."/>
            <person name="Karlyshev A."/>
        </authorList>
    </citation>
    <scope>NUCLEOTIDE SEQUENCE [LARGE SCALE GENOMIC DNA]</scope>
    <source>
        <strain evidence="5 6">MT1.1</strain>
    </source>
</reference>
<evidence type="ECO:0000313" key="5">
    <source>
        <dbReference type="EMBL" id="RHW44385.1"/>
    </source>
</evidence>
<proteinExistence type="inferred from homology"/>
<dbReference type="SUPFAM" id="SSF56300">
    <property type="entry name" value="Metallo-dependent phosphatases"/>
    <property type="match status" value="1"/>
</dbReference>
<comment type="caution">
    <text evidence="5">The sequence shown here is derived from an EMBL/GenBank/DDBJ whole genome shotgun (WGS) entry which is preliminary data.</text>
</comment>
<dbReference type="CDD" id="cd07381">
    <property type="entry name" value="MPP_CapA"/>
    <property type="match status" value="1"/>
</dbReference>
<dbReference type="PANTHER" id="PTHR33393">
    <property type="entry name" value="POLYGLUTAMINE SYNTHESIS ACCESSORY PROTEIN RV0574C-RELATED"/>
    <property type="match status" value="1"/>
</dbReference>
<dbReference type="EMBL" id="QWLM01000017">
    <property type="protein sequence ID" value="RHW44385.1"/>
    <property type="molecule type" value="Genomic_DNA"/>
</dbReference>
<dbReference type="PROSITE" id="PS51257">
    <property type="entry name" value="PROKAR_LIPOPROTEIN"/>
    <property type="match status" value="1"/>
</dbReference>
<evidence type="ECO:0000256" key="2">
    <source>
        <dbReference type="SAM" id="MobiDB-lite"/>
    </source>
</evidence>
<feature type="compositionally biased region" description="Low complexity" evidence="2">
    <location>
        <begin position="32"/>
        <end position="55"/>
    </location>
</feature>
<accession>A0A417Z1D6</accession>
<feature type="domain" description="Capsule synthesis protein CapA" evidence="4">
    <location>
        <begin position="60"/>
        <end position="316"/>
    </location>
</feature>
<evidence type="ECO:0000256" key="3">
    <source>
        <dbReference type="SAM" id="SignalP"/>
    </source>
</evidence>
<dbReference type="InterPro" id="IPR052169">
    <property type="entry name" value="CW_Biosynth-Accessory"/>
</dbReference>
<dbReference type="InterPro" id="IPR019079">
    <property type="entry name" value="Capsule_synth_CapA"/>
</dbReference>
<protein>
    <submittedName>
        <fullName evidence="5">CapA family protein</fullName>
    </submittedName>
</protein>
<evidence type="ECO:0000256" key="1">
    <source>
        <dbReference type="ARBA" id="ARBA00005662"/>
    </source>
</evidence>
<gene>
    <name evidence="5" type="ORF">D1832_12545</name>
</gene>
<feature type="chain" id="PRO_5038405740" evidence="3">
    <location>
        <begin position="27"/>
        <end position="395"/>
    </location>
</feature>
<dbReference type="RefSeq" id="WP_118914464.1">
    <property type="nucleotide sequence ID" value="NZ_CBCRVH010000017.1"/>
</dbReference>
<evidence type="ECO:0000259" key="4">
    <source>
        <dbReference type="SMART" id="SM00854"/>
    </source>
</evidence>
<dbReference type="PANTHER" id="PTHR33393:SF13">
    <property type="entry name" value="PGA BIOSYNTHESIS PROTEIN CAPA"/>
    <property type="match status" value="1"/>
</dbReference>
<dbReference type="Gene3D" id="3.60.21.10">
    <property type="match status" value="1"/>
</dbReference>
<keyword evidence="3" id="KW-0732">Signal</keyword>
<evidence type="ECO:0000313" key="6">
    <source>
        <dbReference type="Proteomes" id="UP000285376"/>
    </source>
</evidence>